<sequence length="192" mass="20845">MLPQPHLIFSTAYHAHAPATPSQYSSNATTACLPSPMLTVPWDPQDMPLTLPSNFCPQPSLGFNTPATYQAYTPAATPCLPSPILMLLHPTAYHAYIPAAPSRYAFEAATSCVPSPILSLKHTHRLPCLLCCHPISTLTHTHTSAPLPLTMLMLLQDPQDIPLMLPPNVFRHPSLGFCPSSPYNPYASVLDP</sequence>
<protein>
    <submittedName>
        <fullName evidence="1">Uncharacterized protein</fullName>
    </submittedName>
</protein>
<dbReference type="EMBL" id="AVOT02006211">
    <property type="protein sequence ID" value="MBW0481014.1"/>
    <property type="molecule type" value="Genomic_DNA"/>
</dbReference>
<keyword evidence="2" id="KW-1185">Reference proteome</keyword>
<evidence type="ECO:0000313" key="1">
    <source>
        <dbReference type="EMBL" id="MBW0481014.1"/>
    </source>
</evidence>
<name>A0A9Q3GVZ7_9BASI</name>
<dbReference type="AlphaFoldDB" id="A0A9Q3GVZ7"/>
<organism evidence="1 2">
    <name type="scientific">Austropuccinia psidii MF-1</name>
    <dbReference type="NCBI Taxonomy" id="1389203"/>
    <lineage>
        <taxon>Eukaryota</taxon>
        <taxon>Fungi</taxon>
        <taxon>Dikarya</taxon>
        <taxon>Basidiomycota</taxon>
        <taxon>Pucciniomycotina</taxon>
        <taxon>Pucciniomycetes</taxon>
        <taxon>Pucciniales</taxon>
        <taxon>Sphaerophragmiaceae</taxon>
        <taxon>Austropuccinia</taxon>
    </lineage>
</organism>
<proteinExistence type="predicted"/>
<reference evidence="1" key="1">
    <citation type="submission" date="2021-03" db="EMBL/GenBank/DDBJ databases">
        <title>Draft genome sequence of rust myrtle Austropuccinia psidii MF-1, a brazilian biotype.</title>
        <authorList>
            <person name="Quecine M.C."/>
            <person name="Pachon D.M.R."/>
            <person name="Bonatelli M.L."/>
            <person name="Correr F.H."/>
            <person name="Franceschini L.M."/>
            <person name="Leite T.F."/>
            <person name="Margarido G.R.A."/>
            <person name="Almeida C.A."/>
            <person name="Ferrarezi J.A."/>
            <person name="Labate C.A."/>
        </authorList>
    </citation>
    <scope>NUCLEOTIDE SEQUENCE</scope>
    <source>
        <strain evidence="1">MF-1</strain>
    </source>
</reference>
<dbReference type="Proteomes" id="UP000765509">
    <property type="component" value="Unassembled WGS sequence"/>
</dbReference>
<evidence type="ECO:0000313" key="2">
    <source>
        <dbReference type="Proteomes" id="UP000765509"/>
    </source>
</evidence>
<gene>
    <name evidence="1" type="ORF">O181_020729</name>
</gene>
<comment type="caution">
    <text evidence="1">The sequence shown here is derived from an EMBL/GenBank/DDBJ whole genome shotgun (WGS) entry which is preliminary data.</text>
</comment>
<accession>A0A9Q3GVZ7</accession>